<proteinExistence type="inferred from homology"/>
<dbReference type="Pfam" id="PF06452">
    <property type="entry name" value="CBM9_1"/>
    <property type="match status" value="1"/>
</dbReference>
<dbReference type="InterPro" id="IPR010502">
    <property type="entry name" value="Carb-bd_dom_fam9"/>
</dbReference>
<dbReference type="SUPFAM" id="SSF49785">
    <property type="entry name" value="Galactose-binding domain-like"/>
    <property type="match status" value="1"/>
</dbReference>
<name>A0A3D9L7P8_MARFU</name>
<dbReference type="Gene3D" id="2.60.120.260">
    <property type="entry name" value="Galactose-binding domain-like"/>
    <property type="match status" value="1"/>
</dbReference>
<dbReference type="SUPFAM" id="SSF51445">
    <property type="entry name" value="(Trans)glycosidases"/>
    <property type="match status" value="1"/>
</dbReference>
<dbReference type="Gene3D" id="3.20.20.80">
    <property type="entry name" value="Glycosidases"/>
    <property type="match status" value="1"/>
</dbReference>
<reference evidence="5 6" key="1">
    <citation type="submission" date="2018-07" db="EMBL/GenBank/DDBJ databases">
        <title>Genomic Encyclopedia of Type Strains, Phase IV (KMG-IV): sequencing the most valuable type-strain genomes for metagenomic binning, comparative biology and taxonomic classification.</title>
        <authorList>
            <person name="Goeker M."/>
        </authorList>
    </citation>
    <scope>NUCLEOTIDE SEQUENCE [LARGE SCALE GENOMIC DNA]</scope>
    <source>
        <strain evidence="5 6">DSM 4134</strain>
    </source>
</reference>
<dbReference type="AlphaFoldDB" id="A0A3D9L7P8"/>
<dbReference type="EMBL" id="QREG01000003">
    <property type="protein sequence ID" value="REE01543.1"/>
    <property type="molecule type" value="Genomic_DNA"/>
</dbReference>
<evidence type="ECO:0000313" key="6">
    <source>
        <dbReference type="Proteomes" id="UP000256779"/>
    </source>
</evidence>
<dbReference type="InterPro" id="IPR003305">
    <property type="entry name" value="CenC_carb-bd"/>
</dbReference>
<keyword evidence="6" id="KW-1185">Reference proteome</keyword>
<dbReference type="Proteomes" id="UP000256779">
    <property type="component" value="Unassembled WGS sequence"/>
</dbReference>
<dbReference type="OrthoDB" id="859426at2"/>
<protein>
    <submittedName>
        <fullName evidence="5">Carbohydrate binding protein</fullName>
    </submittedName>
</protein>
<dbReference type="CDD" id="cd09621">
    <property type="entry name" value="CBM9_like_5"/>
    <property type="match status" value="1"/>
</dbReference>
<evidence type="ECO:0000313" key="5">
    <source>
        <dbReference type="EMBL" id="REE01543.1"/>
    </source>
</evidence>
<evidence type="ECO:0000256" key="2">
    <source>
        <dbReference type="ARBA" id="ARBA00022801"/>
    </source>
</evidence>
<dbReference type="GO" id="GO:0016052">
    <property type="term" value="P:carbohydrate catabolic process"/>
    <property type="evidence" value="ECO:0007669"/>
    <property type="project" value="InterPro"/>
</dbReference>
<comment type="similarity">
    <text evidence="1">Belongs to the glycosyl hydrolase 10 (cellulase F) family.</text>
</comment>
<evidence type="ECO:0000256" key="1">
    <source>
        <dbReference type="ARBA" id="ARBA00007495"/>
    </source>
</evidence>
<feature type="domain" description="CBM-cenC" evidence="3">
    <location>
        <begin position="159"/>
        <end position="216"/>
    </location>
</feature>
<gene>
    <name evidence="5" type="ORF">C7460_10359</name>
</gene>
<dbReference type="GO" id="GO:0004553">
    <property type="term" value="F:hydrolase activity, hydrolyzing O-glycosyl compounds"/>
    <property type="evidence" value="ECO:0007669"/>
    <property type="project" value="InterPro"/>
</dbReference>
<comment type="caution">
    <text evidence="5">The sequence shown here is derived from an EMBL/GenBank/DDBJ whole genome shotgun (WGS) entry which is preliminary data.</text>
</comment>
<dbReference type="Pfam" id="PF02018">
    <property type="entry name" value="CBM_4_9"/>
    <property type="match status" value="1"/>
</dbReference>
<evidence type="ECO:0000259" key="4">
    <source>
        <dbReference type="Pfam" id="PF06452"/>
    </source>
</evidence>
<accession>A0A3D9L7P8</accession>
<sequence length="1088" mass="123592">MGFEALVEMGFQKMKKKQMVRILSVFFVGFLLMGRSGTAQDQAQDPESYAALNKVLMPQSGSEVNLLPNPSFEQGTHLWSTVSTGNSRIVNLDHDQEWFLIDSTTSAHGRYSARLALWDNRKQNHLIQHDQWQQELLAQLKAKGQWPNYVHPFIISYYVPVSIGETYTVSFYAKAEVPGAEIIFHAASRYADWSQGTKESLTDEWKRYEFQFEAKDEYVTLLFGQDWMAPWDEDLPTKSFYWVDAIQLEAGTVPGPFELKPVVASLDSFERVVDISEPKSISFSLTNISSNSQSVRCRLVVRHFFKEKVYEKAFAQKKLAAGSSEILSADLNSFVKEVGYYTLELYVQGDDFDDVEVFRYAVIDESGVQDLKHQALFGYGSTLNANHKQTVDLYKRLGLGIMLNNSHNHMDPDHVALWETINAPVLYPIMKRYPHYLKLREIAEISDAALDTVMAGMRDYLAQYRHIKYWKIVNEPEHKWKHSFMYDPPQLVRYMERLYPLIKEVIPGAVVVSPDLANISQGSLDWVEEVLRLGGGDYFDVLAIHTYQKTPELPSLDKSLTKLERMANRYGFAGELWLTEGGHYLEQHFPPFEFDATIFEGHFDSKMPPFTEDLSGYPVGLALGARTTLIVLKHAARIRANTEWQLPNLGFETLSMMPRAHAMVYHGLARKLGNSSFVEEISLGKTIKCYLFEDPSGQAMAALWDFDRQLALGNRQPLTLQVFNPEEHVEATNIFGGALRTSREHGFDLLELSYMPQLLEAEDLATLKSALAKSYIRYEKKEALEIAFELADEQTLDLELFNQYHETLNGYLEIVINGEKSRQKYELSSQQAKTFSLGFQQAPEHSGATLGVNANVSVYDNQGVLLSSKELNSQIVLSQHLKKPLTIDGRLDDWSGISAGELGPDDHFSFQKNQYHGADDLSVKWYTSWDDEHFYLAVKVRDDIHLQQFEGNAVYQNDGIQLFFDMENNGTPEAPNLEDDYAWSLSLTPAGPQAFKAYVPSWQTAFLKQGLSDDVALAVVRDEDITTYELRIPTSNLRPLSLKSGSVFGMAIMVNDADHEQRETALMNTEGGEPWKNPGVYSDIILMK</sequence>
<evidence type="ECO:0000259" key="3">
    <source>
        <dbReference type="Pfam" id="PF02018"/>
    </source>
</evidence>
<dbReference type="Gene3D" id="2.60.40.1190">
    <property type="match status" value="1"/>
</dbReference>
<dbReference type="SUPFAM" id="SSF49344">
    <property type="entry name" value="CBD9-like"/>
    <property type="match status" value="1"/>
</dbReference>
<dbReference type="InterPro" id="IPR008979">
    <property type="entry name" value="Galactose-bd-like_sf"/>
</dbReference>
<feature type="domain" description="Carbohydrate-binding" evidence="4">
    <location>
        <begin position="909"/>
        <end position="1087"/>
    </location>
</feature>
<dbReference type="GO" id="GO:0030246">
    <property type="term" value="F:carbohydrate binding"/>
    <property type="evidence" value="ECO:0007669"/>
    <property type="project" value="InterPro"/>
</dbReference>
<organism evidence="5 6">
    <name type="scientific">Marinoscillum furvescens DSM 4134</name>
    <dbReference type="NCBI Taxonomy" id="1122208"/>
    <lineage>
        <taxon>Bacteria</taxon>
        <taxon>Pseudomonadati</taxon>
        <taxon>Bacteroidota</taxon>
        <taxon>Cytophagia</taxon>
        <taxon>Cytophagales</taxon>
        <taxon>Reichenbachiellaceae</taxon>
        <taxon>Marinoscillum</taxon>
    </lineage>
</organism>
<keyword evidence="2" id="KW-0378">Hydrolase</keyword>
<dbReference type="InterPro" id="IPR017853">
    <property type="entry name" value="GH"/>
</dbReference>